<dbReference type="STRING" id="465817.ETA_11980"/>
<evidence type="ECO:0000256" key="1">
    <source>
        <dbReference type="SAM" id="MobiDB-lite"/>
    </source>
</evidence>
<dbReference type="KEGG" id="eta:ETA_11980"/>
<dbReference type="eggNOG" id="COG5263">
    <property type="taxonomic scope" value="Bacteria"/>
</dbReference>
<name>B2VIU7_ERWT9</name>
<dbReference type="RefSeq" id="WP_012440941.1">
    <property type="nucleotide sequence ID" value="NC_010694.1"/>
</dbReference>
<gene>
    <name evidence="2" type="ordered locus">ETA_11980</name>
</gene>
<dbReference type="EMBL" id="CU468135">
    <property type="protein sequence ID" value="CAO96244.1"/>
    <property type="molecule type" value="Genomic_DNA"/>
</dbReference>
<organism evidence="2 3">
    <name type="scientific">Erwinia tasmaniensis (strain DSM 17950 / CFBP 7177 / CIP 109463 / NCPPB 4357 / Et1/99)</name>
    <dbReference type="NCBI Taxonomy" id="465817"/>
    <lineage>
        <taxon>Bacteria</taxon>
        <taxon>Pseudomonadati</taxon>
        <taxon>Pseudomonadota</taxon>
        <taxon>Gammaproteobacteria</taxon>
        <taxon>Enterobacterales</taxon>
        <taxon>Erwiniaceae</taxon>
        <taxon>Erwinia</taxon>
    </lineage>
</organism>
<feature type="region of interest" description="Disordered" evidence="1">
    <location>
        <begin position="340"/>
        <end position="360"/>
    </location>
</feature>
<dbReference type="HOGENOM" id="CLU_768914_0_0_6"/>
<keyword evidence="3" id="KW-1185">Reference proteome</keyword>
<accession>B2VIU7</accession>
<evidence type="ECO:0000313" key="3">
    <source>
        <dbReference type="Proteomes" id="UP000001726"/>
    </source>
</evidence>
<dbReference type="AlphaFoldDB" id="B2VIU7"/>
<dbReference type="Proteomes" id="UP000001726">
    <property type="component" value="Chromosome"/>
</dbReference>
<sequence>MRYKISESTSHPTVPSMNRVSDCSHNRKIAQSRRHGFSAHVFSVSRSTNEMPAFPGRGHRWHPLRQQGLNRPGRSLSRRPPETPTEVDAQLKEVGEKAGELQRLADDPSQATRKAQSELIPVFKLRGKSGLLTGVALVTLGMGAFVCSRYPFGAESKGRPSARLKQLLFASPVGADTTVMQTEPLPVAAGIWAAKTANVSDVTQSSDVKVEKLDSSCLMQRETLSLADIFRQIGNTMMNPVAELAKESQVIDYYHSLGRCPDDEDIKFLSEVTGKVDRIVSALISLSPEMTPFVIIQRVGGALFRMLADQMGGKPVDFSDVQTVNDQAMMMAKMITDFSPKDENGQLSDSESLLPENTYL</sequence>
<protein>
    <submittedName>
        <fullName evidence="2">Uncharacterized protein</fullName>
    </submittedName>
</protein>
<proteinExistence type="predicted"/>
<feature type="region of interest" description="Disordered" evidence="1">
    <location>
        <begin position="55"/>
        <end position="87"/>
    </location>
</feature>
<evidence type="ECO:0000313" key="2">
    <source>
        <dbReference type="EMBL" id="CAO96244.1"/>
    </source>
</evidence>
<reference evidence="2 3" key="1">
    <citation type="journal article" date="2008" name="Environ. Microbiol.">
        <title>The genome of Erwinia tasmaniensis strain Et1/99, a non-pathogenic bacterium in the genus Erwinia.</title>
        <authorList>
            <person name="Kube M."/>
            <person name="Migdoll A.M."/>
            <person name="Mueller I."/>
            <person name="Kuhl H."/>
            <person name="Beck A."/>
            <person name="Reinhardt R."/>
            <person name="Geider K."/>
        </authorList>
    </citation>
    <scope>NUCLEOTIDE SEQUENCE [LARGE SCALE GENOMIC DNA]</scope>
    <source>
        <strain evidence="3">DSM 17950 / CFBP 7177 / CIP 109463 / NCPPB 4357 / Et1/99</strain>
    </source>
</reference>
<feature type="region of interest" description="Disordered" evidence="1">
    <location>
        <begin position="1"/>
        <end position="20"/>
    </location>
</feature>